<dbReference type="PANTHER" id="PTHR43244">
    <property type="match status" value="1"/>
</dbReference>
<evidence type="ECO:0000259" key="1">
    <source>
        <dbReference type="Pfam" id="PF00296"/>
    </source>
</evidence>
<dbReference type="AlphaFoldDB" id="A0A368C1B0"/>
<dbReference type="Pfam" id="PF00296">
    <property type="entry name" value="Bac_luciferase"/>
    <property type="match status" value="1"/>
</dbReference>
<feature type="domain" description="Luciferase-like" evidence="1">
    <location>
        <begin position="11"/>
        <end position="309"/>
    </location>
</feature>
<dbReference type="PANTHER" id="PTHR43244:SF2">
    <property type="entry name" value="CONSERVED HYPOTHETICAL ALANINE AND PROLINE-RICH PROTEIN"/>
    <property type="match status" value="1"/>
</dbReference>
<evidence type="ECO:0000313" key="3">
    <source>
        <dbReference type="Proteomes" id="UP000253307"/>
    </source>
</evidence>
<evidence type="ECO:0000313" key="2">
    <source>
        <dbReference type="EMBL" id="RCL42852.1"/>
    </source>
</evidence>
<proteinExistence type="predicted"/>
<dbReference type="NCBIfam" id="TIGR03617">
    <property type="entry name" value="F420_MSMEG_2256"/>
    <property type="match status" value="1"/>
</dbReference>
<dbReference type="SUPFAM" id="SSF51679">
    <property type="entry name" value="Bacterial luciferase-like"/>
    <property type="match status" value="1"/>
</dbReference>
<dbReference type="InterPro" id="IPR050564">
    <property type="entry name" value="F420-G6PD/mer"/>
</dbReference>
<keyword evidence="2" id="KW-0560">Oxidoreductase</keyword>
<dbReference type="GO" id="GO:0016705">
    <property type="term" value="F:oxidoreductase activity, acting on paired donors, with incorporation or reduction of molecular oxygen"/>
    <property type="evidence" value="ECO:0007669"/>
    <property type="project" value="InterPro"/>
</dbReference>
<accession>A0A368C1B0</accession>
<dbReference type="CDD" id="cd01097">
    <property type="entry name" value="Tetrahydromethanopterin_reductase"/>
    <property type="match status" value="1"/>
</dbReference>
<reference evidence="2 3" key="1">
    <citation type="journal article" date="2018" name="Microbiome">
        <title>Fine metagenomic profile of the Mediterranean stratified and mixed water columns revealed by assembly and recruitment.</title>
        <authorList>
            <person name="Haro-Moreno J.M."/>
            <person name="Lopez-Perez M."/>
            <person name="De La Torre J.R."/>
            <person name="Picazo A."/>
            <person name="Camacho A."/>
            <person name="Rodriguez-Valera F."/>
        </authorList>
    </citation>
    <scope>NUCLEOTIDE SEQUENCE [LARGE SCALE GENOMIC DNA]</scope>
    <source>
        <strain evidence="2">MED-G82</strain>
    </source>
</reference>
<dbReference type="InterPro" id="IPR036661">
    <property type="entry name" value="Luciferase-like_sf"/>
</dbReference>
<dbReference type="EC" id="1.-.-.-" evidence="2"/>
<dbReference type="EMBL" id="QOPE01000001">
    <property type="protein sequence ID" value="RCL42852.1"/>
    <property type="molecule type" value="Genomic_DNA"/>
</dbReference>
<dbReference type="Gene3D" id="3.20.20.30">
    <property type="entry name" value="Luciferase-like domain"/>
    <property type="match status" value="1"/>
</dbReference>
<name>A0A368C1B0_9GAMM</name>
<organism evidence="2 3">
    <name type="scientific">SAR86 cluster bacterium</name>
    <dbReference type="NCBI Taxonomy" id="2030880"/>
    <lineage>
        <taxon>Bacteria</taxon>
        <taxon>Pseudomonadati</taxon>
        <taxon>Pseudomonadota</taxon>
        <taxon>Gammaproteobacteria</taxon>
        <taxon>SAR86 cluster</taxon>
    </lineage>
</organism>
<sequence>MKIDAPIITRDPSDAADLSSKIEASGFDGLCTFEGPHEPFLPLAVAASNTKKINLITSIAIAFARNPMLLANIGYDLQLLSKGRFIMGLGSQIKPHIEKRFSMPWSSPANRMREMIQAIKSIWECWENGTQLNFKGEFYSHTLMTPLFNPGKHEYGLPSIYLAGVGPLMTCVAAEVADGLLVHPFHSVKSLEAITLPAVDKGLNKSKNKNFKISIGAMVAAADDQNELDQAINGLRMQLGFYGSTPAYKVVLEEHGWENIHFELNKLSKKGAWDEMPKLINDEMLETIAIVGSINSAKDQIHERYSAIAERVAPTFFNPNAEAPFNFINVFNERP</sequence>
<comment type="caution">
    <text evidence="2">The sequence shown here is derived from an EMBL/GenBank/DDBJ whole genome shotgun (WGS) entry which is preliminary data.</text>
</comment>
<gene>
    <name evidence="2" type="ORF">DBW96_00155</name>
</gene>
<protein>
    <submittedName>
        <fullName evidence="2">TIGR03617 family F420-dependent LLM class oxidoreductase</fullName>
        <ecNumber evidence="2">1.-.-.-</ecNumber>
    </submittedName>
</protein>
<dbReference type="InterPro" id="IPR011251">
    <property type="entry name" value="Luciferase-like_dom"/>
</dbReference>
<dbReference type="Proteomes" id="UP000253307">
    <property type="component" value="Unassembled WGS sequence"/>
</dbReference>
<dbReference type="InterPro" id="IPR019919">
    <property type="entry name" value="Lucif-like_OxRdtase_MSMEG_2256"/>
</dbReference>